<dbReference type="Proteomes" id="UP001381693">
    <property type="component" value="Unassembled WGS sequence"/>
</dbReference>
<dbReference type="PANTHER" id="PTHR21407:SF1">
    <property type="entry name" value="RE43931P"/>
    <property type="match status" value="1"/>
</dbReference>
<dbReference type="EMBL" id="JAXCGZ010001995">
    <property type="protein sequence ID" value="KAK7084733.1"/>
    <property type="molecule type" value="Genomic_DNA"/>
</dbReference>
<keyword evidence="6" id="KW-1185">Reference proteome</keyword>
<dbReference type="InterPro" id="IPR001304">
    <property type="entry name" value="C-type_lectin-like"/>
</dbReference>
<reference evidence="5 6" key="1">
    <citation type="submission" date="2023-11" db="EMBL/GenBank/DDBJ databases">
        <title>Halocaridina rubra genome assembly.</title>
        <authorList>
            <person name="Smith C."/>
        </authorList>
    </citation>
    <scope>NUCLEOTIDE SEQUENCE [LARGE SCALE GENOMIC DNA]</scope>
    <source>
        <strain evidence="5">EP-1</strain>
        <tissue evidence="5">Whole</tissue>
    </source>
</reference>
<evidence type="ECO:0000313" key="6">
    <source>
        <dbReference type="Proteomes" id="UP001381693"/>
    </source>
</evidence>
<dbReference type="InterPro" id="IPR018378">
    <property type="entry name" value="C-type_lectin_CS"/>
</dbReference>
<comment type="caution">
    <text evidence="5">The sequence shown here is derived from an EMBL/GenBank/DDBJ whole genome shotgun (WGS) entry which is preliminary data.</text>
</comment>
<dbReference type="InterPro" id="IPR016187">
    <property type="entry name" value="CTDL_fold"/>
</dbReference>
<evidence type="ECO:0000256" key="3">
    <source>
        <dbReference type="SAM" id="SignalP"/>
    </source>
</evidence>
<name>A0AAN8XS68_HALRR</name>
<evidence type="ECO:0000256" key="2">
    <source>
        <dbReference type="SAM" id="MobiDB-lite"/>
    </source>
</evidence>
<keyword evidence="1" id="KW-1015">Disulfide bond</keyword>
<accession>A0AAN8XS68</accession>
<keyword evidence="3" id="KW-0732">Signal</keyword>
<dbReference type="PROSITE" id="PS50041">
    <property type="entry name" value="C_TYPE_LECTIN_2"/>
    <property type="match status" value="1"/>
</dbReference>
<dbReference type="SMART" id="SM00034">
    <property type="entry name" value="CLECT"/>
    <property type="match status" value="1"/>
</dbReference>
<dbReference type="SUPFAM" id="SSF56436">
    <property type="entry name" value="C-type lectin-like"/>
    <property type="match status" value="1"/>
</dbReference>
<feature type="domain" description="C-type lectin" evidence="4">
    <location>
        <begin position="169"/>
        <end position="300"/>
    </location>
</feature>
<dbReference type="AlphaFoldDB" id="A0AAN8XS68"/>
<organism evidence="5 6">
    <name type="scientific">Halocaridina rubra</name>
    <name type="common">Hawaiian red shrimp</name>
    <dbReference type="NCBI Taxonomy" id="373956"/>
    <lineage>
        <taxon>Eukaryota</taxon>
        <taxon>Metazoa</taxon>
        <taxon>Ecdysozoa</taxon>
        <taxon>Arthropoda</taxon>
        <taxon>Crustacea</taxon>
        <taxon>Multicrustacea</taxon>
        <taxon>Malacostraca</taxon>
        <taxon>Eumalacostraca</taxon>
        <taxon>Eucarida</taxon>
        <taxon>Decapoda</taxon>
        <taxon>Pleocyemata</taxon>
        <taxon>Caridea</taxon>
        <taxon>Atyoidea</taxon>
        <taxon>Atyidae</taxon>
        <taxon>Halocaridina</taxon>
    </lineage>
</organism>
<gene>
    <name evidence="5" type="primary">CTLGA1_4</name>
    <name evidence="5" type="ORF">SK128_011491</name>
</gene>
<feature type="compositionally biased region" description="Basic and acidic residues" evidence="2">
    <location>
        <begin position="86"/>
        <end position="107"/>
    </location>
</feature>
<sequence>MKFLIYMSLIVMVYAHYYQHPPLFWEGPQFYSNNYYNNYPYGSKKYDNRYGSKYNNWYNYDNRYDNQYGGFYDEYKYKSNQYDHKYGSNQYDKHHSNQYDKYGHNQNDKNPQSYGSIEYDRNPHSFGSNQYDKYGKSQYDNNYGSKPYAFQYGSQLNMDFGTGVTDGKFEPSVYHYSWIHDGDRVYSHSGAVSYCNNLGQGWYPVAIETKGEDAFIDDVIASHRKKYIWTGGVRAGFAWRWSNGGIFRDLDWSPTGGKGKAQPDNQEGNENCLGVLNNFYGDGIRWHDIACHHTKPVICEKNSL</sequence>
<proteinExistence type="predicted"/>
<dbReference type="CDD" id="cd00037">
    <property type="entry name" value="CLECT"/>
    <property type="match status" value="1"/>
</dbReference>
<dbReference type="Gene3D" id="3.10.100.10">
    <property type="entry name" value="Mannose-Binding Protein A, subunit A"/>
    <property type="match status" value="1"/>
</dbReference>
<feature type="chain" id="PRO_5042822663" evidence="3">
    <location>
        <begin position="16"/>
        <end position="304"/>
    </location>
</feature>
<dbReference type="InterPro" id="IPR016186">
    <property type="entry name" value="C-type_lectin-like/link_sf"/>
</dbReference>
<evidence type="ECO:0000313" key="5">
    <source>
        <dbReference type="EMBL" id="KAK7084733.1"/>
    </source>
</evidence>
<dbReference type="PANTHER" id="PTHR21407">
    <property type="entry name" value="RE43931P-RELATED"/>
    <property type="match status" value="1"/>
</dbReference>
<dbReference type="Pfam" id="PF00059">
    <property type="entry name" value="Lectin_C"/>
    <property type="match status" value="1"/>
</dbReference>
<evidence type="ECO:0000259" key="4">
    <source>
        <dbReference type="PROSITE" id="PS50041"/>
    </source>
</evidence>
<feature type="region of interest" description="Disordered" evidence="2">
    <location>
        <begin position="86"/>
        <end position="122"/>
    </location>
</feature>
<protein>
    <submittedName>
        <fullName evidence="5">Lectin C-type domain</fullName>
    </submittedName>
</protein>
<evidence type="ECO:0000256" key="1">
    <source>
        <dbReference type="ARBA" id="ARBA00023157"/>
    </source>
</evidence>
<dbReference type="PROSITE" id="PS00615">
    <property type="entry name" value="C_TYPE_LECTIN_1"/>
    <property type="match status" value="1"/>
</dbReference>
<feature type="signal peptide" evidence="3">
    <location>
        <begin position="1"/>
        <end position="15"/>
    </location>
</feature>